<dbReference type="GO" id="GO:0004518">
    <property type="term" value="F:nuclease activity"/>
    <property type="evidence" value="ECO:0007669"/>
    <property type="project" value="InterPro"/>
</dbReference>
<feature type="domain" description="ERCC4" evidence="1">
    <location>
        <begin position="16"/>
        <end position="127"/>
    </location>
</feature>
<gene>
    <name evidence="2" type="ORF">GT409_03080</name>
</gene>
<dbReference type="GO" id="GO:0006259">
    <property type="term" value="P:DNA metabolic process"/>
    <property type="evidence" value="ECO:0007669"/>
    <property type="project" value="UniProtKB-ARBA"/>
</dbReference>
<evidence type="ECO:0000313" key="2">
    <source>
        <dbReference type="EMBL" id="QHI68477.1"/>
    </source>
</evidence>
<sequence>MLIRIDTREQTPLAFEHCATVRGTIGTFDYAIEGDQDFFAVERKSLPDLIQSLAIQKNWIRELKKIRRVHAVGFPRLFYVVEACREDIELFDYSIFTRGRVGATFIFHQLSELEYNFDVHAIFSGDALGAARDIHRLLKRRSEDLKAQEGES</sequence>
<name>A0A6P1M3Q2_9BACT</name>
<dbReference type="Pfam" id="PF02732">
    <property type="entry name" value="ERCC4"/>
    <property type="match status" value="1"/>
</dbReference>
<dbReference type="EMBL" id="CP047593">
    <property type="protein sequence ID" value="QHI68477.1"/>
    <property type="molecule type" value="Genomic_DNA"/>
</dbReference>
<organism evidence="2 3">
    <name type="scientific">Tichowtungia aerotolerans</name>
    <dbReference type="NCBI Taxonomy" id="2697043"/>
    <lineage>
        <taxon>Bacteria</taxon>
        <taxon>Pseudomonadati</taxon>
        <taxon>Kiritimatiellota</taxon>
        <taxon>Tichowtungiia</taxon>
        <taxon>Tichowtungiales</taxon>
        <taxon>Tichowtungiaceae</taxon>
        <taxon>Tichowtungia</taxon>
    </lineage>
</organism>
<dbReference type="KEGG" id="taer:GT409_03080"/>
<dbReference type="SUPFAM" id="SSF52980">
    <property type="entry name" value="Restriction endonuclease-like"/>
    <property type="match status" value="1"/>
</dbReference>
<dbReference type="InterPro" id="IPR011335">
    <property type="entry name" value="Restrct_endonuc-II-like"/>
</dbReference>
<accession>A0A6P1M3Q2</accession>
<keyword evidence="3" id="KW-1185">Reference proteome</keyword>
<dbReference type="RefSeq" id="WP_160626837.1">
    <property type="nucleotide sequence ID" value="NZ_CP047593.1"/>
</dbReference>
<dbReference type="InterPro" id="IPR006166">
    <property type="entry name" value="ERCC4_domain"/>
</dbReference>
<dbReference type="AlphaFoldDB" id="A0A6P1M3Q2"/>
<dbReference type="Gene3D" id="3.40.50.10130">
    <property type="match status" value="1"/>
</dbReference>
<reference evidence="2 3" key="1">
    <citation type="submission" date="2020-01" db="EMBL/GenBank/DDBJ databases">
        <title>Ponticoccus aerotolerans gen. nov., sp. nov., an anaerobic bacterium and proposal of Ponticoccusceae fam. nov., Ponticoccusles ord. nov. and Ponticoccuse classis nov. in the phylum Kiritimatiellaeota.</title>
        <authorList>
            <person name="Zhou L.Y."/>
            <person name="Du Z.J."/>
        </authorList>
    </citation>
    <scope>NUCLEOTIDE SEQUENCE [LARGE SCALE GENOMIC DNA]</scope>
    <source>
        <strain evidence="2 3">S-5007</strain>
    </source>
</reference>
<evidence type="ECO:0000259" key="1">
    <source>
        <dbReference type="Pfam" id="PF02732"/>
    </source>
</evidence>
<proteinExistence type="predicted"/>
<protein>
    <recommendedName>
        <fullName evidence="1">ERCC4 domain-containing protein</fullName>
    </recommendedName>
</protein>
<evidence type="ECO:0000313" key="3">
    <source>
        <dbReference type="Proteomes" id="UP000464954"/>
    </source>
</evidence>
<dbReference type="GO" id="GO:0003677">
    <property type="term" value="F:DNA binding"/>
    <property type="evidence" value="ECO:0007669"/>
    <property type="project" value="InterPro"/>
</dbReference>
<dbReference type="Proteomes" id="UP000464954">
    <property type="component" value="Chromosome"/>
</dbReference>